<accession>A0A917PGZ8</accession>
<evidence type="ECO:0000256" key="4">
    <source>
        <dbReference type="ARBA" id="ARBA00022679"/>
    </source>
</evidence>
<keyword evidence="5" id="KW-0418">Kinase</keyword>
<dbReference type="EMBL" id="BMOE01000007">
    <property type="protein sequence ID" value="GGJ78173.1"/>
    <property type="molecule type" value="Genomic_DNA"/>
</dbReference>
<dbReference type="InterPro" id="IPR036890">
    <property type="entry name" value="HATPase_C_sf"/>
</dbReference>
<keyword evidence="8" id="KW-1185">Reference proteome</keyword>
<dbReference type="InterPro" id="IPR050351">
    <property type="entry name" value="BphY/WalK/GraS-like"/>
</dbReference>
<dbReference type="PROSITE" id="PS50109">
    <property type="entry name" value="HIS_KIN"/>
    <property type="match status" value="1"/>
</dbReference>
<dbReference type="Pfam" id="PF00512">
    <property type="entry name" value="HisKA"/>
    <property type="match status" value="1"/>
</dbReference>
<dbReference type="PANTHER" id="PTHR42878:SF15">
    <property type="entry name" value="BACTERIOPHYTOCHROME"/>
    <property type="match status" value="1"/>
</dbReference>
<evidence type="ECO:0000256" key="3">
    <source>
        <dbReference type="ARBA" id="ARBA00022553"/>
    </source>
</evidence>
<dbReference type="SUPFAM" id="SSF47384">
    <property type="entry name" value="Homodimeric domain of signal transducing histidine kinase"/>
    <property type="match status" value="1"/>
</dbReference>
<gene>
    <name evidence="7" type="ORF">GCM10008939_22670</name>
</gene>
<evidence type="ECO:0000256" key="2">
    <source>
        <dbReference type="ARBA" id="ARBA00012438"/>
    </source>
</evidence>
<dbReference type="InterPro" id="IPR003594">
    <property type="entry name" value="HATPase_dom"/>
</dbReference>
<dbReference type="AlphaFoldDB" id="A0A917PGZ8"/>
<evidence type="ECO:0000256" key="5">
    <source>
        <dbReference type="ARBA" id="ARBA00022777"/>
    </source>
</evidence>
<feature type="domain" description="Histidine kinase" evidence="6">
    <location>
        <begin position="49"/>
        <end position="263"/>
    </location>
</feature>
<proteinExistence type="predicted"/>
<evidence type="ECO:0000313" key="7">
    <source>
        <dbReference type="EMBL" id="GGJ78173.1"/>
    </source>
</evidence>
<keyword evidence="4" id="KW-0808">Transferase</keyword>
<dbReference type="GO" id="GO:0000156">
    <property type="term" value="F:phosphorelay response regulator activity"/>
    <property type="evidence" value="ECO:0007669"/>
    <property type="project" value="TreeGrafter"/>
</dbReference>
<dbReference type="Gene3D" id="1.10.287.130">
    <property type="match status" value="1"/>
</dbReference>
<dbReference type="Gene3D" id="3.30.565.10">
    <property type="entry name" value="Histidine kinase-like ATPase, C-terminal domain"/>
    <property type="match status" value="1"/>
</dbReference>
<organism evidence="7 8">
    <name type="scientific">Deinococcus aquiradiocola</name>
    <dbReference type="NCBI Taxonomy" id="393059"/>
    <lineage>
        <taxon>Bacteria</taxon>
        <taxon>Thermotogati</taxon>
        <taxon>Deinococcota</taxon>
        <taxon>Deinococci</taxon>
        <taxon>Deinococcales</taxon>
        <taxon>Deinococcaceae</taxon>
        <taxon>Deinococcus</taxon>
    </lineage>
</organism>
<name>A0A917PGZ8_9DEIO</name>
<keyword evidence="3" id="KW-0597">Phosphoprotein</keyword>
<dbReference type="GO" id="GO:0030295">
    <property type="term" value="F:protein kinase activator activity"/>
    <property type="evidence" value="ECO:0007669"/>
    <property type="project" value="TreeGrafter"/>
</dbReference>
<evidence type="ECO:0000256" key="1">
    <source>
        <dbReference type="ARBA" id="ARBA00000085"/>
    </source>
</evidence>
<comment type="caution">
    <text evidence="7">The sequence shown here is derived from an EMBL/GenBank/DDBJ whole genome shotgun (WGS) entry which is preliminary data.</text>
</comment>
<evidence type="ECO:0000313" key="8">
    <source>
        <dbReference type="Proteomes" id="UP000635726"/>
    </source>
</evidence>
<dbReference type="GO" id="GO:0000155">
    <property type="term" value="F:phosphorelay sensor kinase activity"/>
    <property type="evidence" value="ECO:0007669"/>
    <property type="project" value="InterPro"/>
</dbReference>
<dbReference type="EC" id="2.7.13.3" evidence="2"/>
<reference evidence="7" key="1">
    <citation type="journal article" date="2014" name="Int. J. Syst. Evol. Microbiol.">
        <title>Complete genome sequence of Corynebacterium casei LMG S-19264T (=DSM 44701T), isolated from a smear-ripened cheese.</title>
        <authorList>
            <consortium name="US DOE Joint Genome Institute (JGI-PGF)"/>
            <person name="Walter F."/>
            <person name="Albersmeier A."/>
            <person name="Kalinowski J."/>
            <person name="Ruckert C."/>
        </authorList>
    </citation>
    <scope>NUCLEOTIDE SEQUENCE</scope>
    <source>
        <strain evidence="7">JCM 14371</strain>
    </source>
</reference>
<dbReference type="PANTHER" id="PTHR42878">
    <property type="entry name" value="TWO-COMPONENT HISTIDINE KINASE"/>
    <property type="match status" value="1"/>
</dbReference>
<dbReference type="SMART" id="SM00387">
    <property type="entry name" value="HATPase_c"/>
    <property type="match status" value="1"/>
</dbReference>
<comment type="catalytic activity">
    <reaction evidence="1">
        <text>ATP + protein L-histidine = ADP + protein N-phospho-L-histidine.</text>
        <dbReference type="EC" id="2.7.13.3"/>
    </reaction>
</comment>
<dbReference type="SMART" id="SM00388">
    <property type="entry name" value="HisKA"/>
    <property type="match status" value="1"/>
</dbReference>
<dbReference type="Pfam" id="PF02518">
    <property type="entry name" value="HATPase_c"/>
    <property type="match status" value="1"/>
</dbReference>
<dbReference type="FunFam" id="3.30.565.10:FF:000006">
    <property type="entry name" value="Sensor histidine kinase WalK"/>
    <property type="match status" value="1"/>
</dbReference>
<dbReference type="InterPro" id="IPR005467">
    <property type="entry name" value="His_kinase_dom"/>
</dbReference>
<dbReference type="InterPro" id="IPR003661">
    <property type="entry name" value="HisK_dim/P_dom"/>
</dbReference>
<dbReference type="Proteomes" id="UP000635726">
    <property type="component" value="Unassembled WGS sequence"/>
</dbReference>
<reference evidence="7" key="2">
    <citation type="submission" date="2020-09" db="EMBL/GenBank/DDBJ databases">
        <authorList>
            <person name="Sun Q."/>
            <person name="Ohkuma M."/>
        </authorList>
    </citation>
    <scope>NUCLEOTIDE SEQUENCE</scope>
    <source>
        <strain evidence="7">JCM 14371</strain>
    </source>
</reference>
<dbReference type="InterPro" id="IPR004358">
    <property type="entry name" value="Sig_transdc_His_kin-like_C"/>
</dbReference>
<protein>
    <recommendedName>
        <fullName evidence="2">histidine kinase</fullName>
        <ecNumber evidence="2">2.7.13.3</ecNumber>
    </recommendedName>
</protein>
<dbReference type="PRINTS" id="PR00344">
    <property type="entry name" value="BCTRLSENSOR"/>
</dbReference>
<sequence>MALGAVVTTRDDTARRAIGQELGMRNAQLTRSNAELQAANEELAAFAYSASPDLKTPVRHIKSFAELVRRALVDTPNAVVAAHLERAEQAAERMATMIDGLLHLSRSTRLPLRQEPVDLDALLRQAVDDLAPDVADRRVEWRLAPLPTVEGDAATLRQVLSDLLGNAVKFTRPRDPAVIEVWSERRDGRRAVFVRDNGVGFDPQDGEQIFGAFKRLHTDREFERTGVGLATVRRIVLRHGGTVHADGAPGRGATFTFTLAMRPG</sequence>
<evidence type="ECO:0000259" key="6">
    <source>
        <dbReference type="PROSITE" id="PS50109"/>
    </source>
</evidence>
<dbReference type="SUPFAM" id="SSF55874">
    <property type="entry name" value="ATPase domain of HSP90 chaperone/DNA topoisomerase II/histidine kinase"/>
    <property type="match status" value="1"/>
</dbReference>
<dbReference type="CDD" id="cd00082">
    <property type="entry name" value="HisKA"/>
    <property type="match status" value="1"/>
</dbReference>
<dbReference type="GO" id="GO:0007234">
    <property type="term" value="P:osmosensory signaling via phosphorelay pathway"/>
    <property type="evidence" value="ECO:0007669"/>
    <property type="project" value="TreeGrafter"/>
</dbReference>
<dbReference type="InterPro" id="IPR036097">
    <property type="entry name" value="HisK_dim/P_sf"/>
</dbReference>